<keyword evidence="1" id="KW-0175">Coiled coil</keyword>
<dbReference type="Gene3D" id="1.20.5.340">
    <property type="match status" value="1"/>
</dbReference>
<dbReference type="Proteomes" id="UP001197378">
    <property type="component" value="Unassembled WGS sequence"/>
</dbReference>
<sequence>MRESRVESLLGQVEAMILDYHALRRQVRGVGQIAELARLRREKEILEAENLQLRRQQQDIRERLDRLLEQISIWEREEYQR</sequence>
<evidence type="ECO:0008006" key="4">
    <source>
        <dbReference type="Google" id="ProtNLM"/>
    </source>
</evidence>
<reference evidence="2" key="1">
    <citation type="journal article" date="2021" name="ISME J.">
        <title>Genomic evolution of the class Acidithiobacillia: deep-branching Proteobacteria living in extreme acidic conditions.</title>
        <authorList>
            <person name="Moya-Beltran A."/>
            <person name="Beard S."/>
            <person name="Rojas-Villalobos C."/>
            <person name="Issotta F."/>
            <person name="Gallardo Y."/>
            <person name="Ulloa R."/>
            <person name="Giaveno A."/>
            <person name="Degli Esposti M."/>
            <person name="Johnson D.B."/>
            <person name="Quatrini R."/>
        </authorList>
    </citation>
    <scope>NUCLEOTIDE SEQUENCE</scope>
    <source>
        <strain evidence="2">VAN18-1</strain>
    </source>
</reference>
<accession>A0AAE2YS91</accession>
<feature type="coiled-coil region" evidence="1">
    <location>
        <begin position="36"/>
        <end position="77"/>
    </location>
</feature>
<keyword evidence="3" id="KW-1185">Reference proteome</keyword>
<evidence type="ECO:0000313" key="3">
    <source>
        <dbReference type="Proteomes" id="UP001197378"/>
    </source>
</evidence>
<evidence type="ECO:0000256" key="1">
    <source>
        <dbReference type="SAM" id="Coils"/>
    </source>
</evidence>
<proteinExistence type="predicted"/>
<name>A0AAE2YS91_9PROT</name>
<dbReference type="EMBL" id="JAAXYO010000165">
    <property type="protein sequence ID" value="MBU2788805.1"/>
    <property type="molecule type" value="Genomic_DNA"/>
</dbReference>
<dbReference type="AlphaFoldDB" id="A0AAE2YS91"/>
<gene>
    <name evidence="2" type="ORF">HFQ13_11445</name>
</gene>
<evidence type="ECO:0000313" key="2">
    <source>
        <dbReference type="EMBL" id="MBU2788805.1"/>
    </source>
</evidence>
<comment type="caution">
    <text evidence="2">The sequence shown here is derived from an EMBL/GenBank/DDBJ whole genome shotgun (WGS) entry which is preliminary data.</text>
</comment>
<organism evidence="2 3">
    <name type="scientific">Igneacidithiobacillus copahuensis</name>
    <dbReference type="NCBI Taxonomy" id="2724909"/>
    <lineage>
        <taxon>Bacteria</taxon>
        <taxon>Pseudomonadati</taxon>
        <taxon>Pseudomonadota</taxon>
        <taxon>Acidithiobacillia</taxon>
        <taxon>Acidithiobacillales</taxon>
        <taxon>Acidithiobacillaceae</taxon>
        <taxon>Igneacidithiobacillus</taxon>
    </lineage>
</organism>
<protein>
    <recommendedName>
        <fullName evidence="4">Cell division protein ZapB</fullName>
    </recommendedName>
</protein>
<dbReference type="RefSeq" id="WP_215870883.1">
    <property type="nucleotide sequence ID" value="NZ_JAAXYO010000165.1"/>
</dbReference>